<name>A0ABQ4KDQ7_9BACI</name>
<sequence>MTEIKKPMKDVEKGLEYVKASLGMEGFHLSEKAEELLRRYGKGEITRKEVVQAFKGM</sequence>
<keyword evidence="3" id="KW-1185">Reference proteome</keyword>
<dbReference type="InterPro" id="IPR043038">
    <property type="entry name" value="VbhA_sf"/>
</dbReference>
<evidence type="ECO:0000259" key="1">
    <source>
        <dbReference type="Pfam" id="PF18495"/>
    </source>
</evidence>
<dbReference type="RefSeq" id="WP_246516701.1">
    <property type="nucleotide sequence ID" value="NZ_BORB01000002.1"/>
</dbReference>
<accession>A0ABQ4KDQ7</accession>
<feature type="domain" description="Antitoxin VbhA" evidence="1">
    <location>
        <begin position="19"/>
        <end position="54"/>
    </location>
</feature>
<dbReference type="Proteomes" id="UP000679950">
    <property type="component" value="Unassembled WGS sequence"/>
</dbReference>
<dbReference type="InterPro" id="IPR033788">
    <property type="entry name" value="VbhA-like"/>
</dbReference>
<proteinExistence type="predicted"/>
<dbReference type="Pfam" id="PF18495">
    <property type="entry name" value="VbhA"/>
    <property type="match status" value="1"/>
</dbReference>
<dbReference type="InterPro" id="IPR041535">
    <property type="entry name" value="VbhA"/>
</dbReference>
<evidence type="ECO:0000313" key="3">
    <source>
        <dbReference type="Proteomes" id="UP000679950"/>
    </source>
</evidence>
<protein>
    <recommendedName>
        <fullName evidence="1">Antitoxin VbhA domain-containing protein</fullName>
    </recommendedName>
</protein>
<organism evidence="2 3">
    <name type="scientific">Lederbergia ruris</name>
    <dbReference type="NCBI Taxonomy" id="217495"/>
    <lineage>
        <taxon>Bacteria</taxon>
        <taxon>Bacillati</taxon>
        <taxon>Bacillota</taxon>
        <taxon>Bacilli</taxon>
        <taxon>Bacillales</taxon>
        <taxon>Bacillaceae</taxon>
        <taxon>Lederbergia</taxon>
    </lineage>
</organism>
<reference evidence="2 3" key="1">
    <citation type="submission" date="2021-03" db="EMBL/GenBank/DDBJ databases">
        <title>Antimicrobial resistance genes in bacteria isolated from Japanese honey, and their potential for conferring macrolide and lincosamide resistance in the American foulbrood pathogen Paenibacillus larvae.</title>
        <authorList>
            <person name="Okamoto M."/>
            <person name="Kumagai M."/>
            <person name="Kanamori H."/>
            <person name="Takamatsu D."/>
        </authorList>
    </citation>
    <scope>NUCLEOTIDE SEQUENCE [LARGE SCALE GENOMIC DNA]</scope>
    <source>
        <strain evidence="2 3">J8TS2</strain>
    </source>
</reference>
<dbReference type="EMBL" id="BORB01000002">
    <property type="protein sequence ID" value="GIN56103.1"/>
    <property type="molecule type" value="Genomic_DNA"/>
</dbReference>
<comment type="caution">
    <text evidence="2">The sequence shown here is derived from an EMBL/GenBank/DDBJ whole genome shotgun (WGS) entry which is preliminary data.</text>
</comment>
<dbReference type="Gene3D" id="1.10.8.1050">
    <property type="entry name" value="Antitoxin VbhA-like"/>
    <property type="match status" value="1"/>
</dbReference>
<dbReference type="CDD" id="cd11586">
    <property type="entry name" value="VbhA_like"/>
    <property type="match status" value="1"/>
</dbReference>
<gene>
    <name evidence="2" type="ORF">J8TS2_04220</name>
</gene>
<evidence type="ECO:0000313" key="2">
    <source>
        <dbReference type="EMBL" id="GIN56103.1"/>
    </source>
</evidence>